<organism evidence="1 2">
    <name type="scientific">Araneus ventricosus</name>
    <name type="common">Orbweaver spider</name>
    <name type="synonym">Epeira ventricosa</name>
    <dbReference type="NCBI Taxonomy" id="182803"/>
    <lineage>
        <taxon>Eukaryota</taxon>
        <taxon>Metazoa</taxon>
        <taxon>Ecdysozoa</taxon>
        <taxon>Arthropoda</taxon>
        <taxon>Chelicerata</taxon>
        <taxon>Arachnida</taxon>
        <taxon>Araneae</taxon>
        <taxon>Araneomorphae</taxon>
        <taxon>Entelegynae</taxon>
        <taxon>Araneoidea</taxon>
        <taxon>Araneidae</taxon>
        <taxon>Araneus</taxon>
    </lineage>
</organism>
<evidence type="ECO:0000313" key="2">
    <source>
        <dbReference type="Proteomes" id="UP000499080"/>
    </source>
</evidence>
<comment type="caution">
    <text evidence="1">The sequence shown here is derived from an EMBL/GenBank/DDBJ whole genome shotgun (WGS) entry which is preliminary data.</text>
</comment>
<dbReference type="Proteomes" id="UP000499080">
    <property type="component" value="Unassembled WGS sequence"/>
</dbReference>
<name>A0A4Y2FWB8_ARAVE</name>
<dbReference type="AlphaFoldDB" id="A0A4Y2FWB8"/>
<keyword evidence="2" id="KW-1185">Reference proteome</keyword>
<evidence type="ECO:0000313" key="1">
    <source>
        <dbReference type="EMBL" id="GBM45770.1"/>
    </source>
</evidence>
<dbReference type="EMBL" id="BGPR01001112">
    <property type="protein sequence ID" value="GBM45770.1"/>
    <property type="molecule type" value="Genomic_DNA"/>
</dbReference>
<sequence>MRIEKNNFSFDFGYGGIVCMICGGQVASSVLTSQCLSLLITTPLLLDFIENNDENRSWRRLLAEGGDSFVNQVHRRRFAEPNRSDFMNFSAIQGRWLGGSYYQNPESAPVHSMQWIFLGNRDLNFQRSSREMNPATTASLYSWRTGTVQYPNMY</sequence>
<reference evidence="1 2" key="1">
    <citation type="journal article" date="2019" name="Sci. Rep.">
        <title>Orb-weaving spider Araneus ventricosus genome elucidates the spidroin gene catalogue.</title>
        <authorList>
            <person name="Kono N."/>
            <person name="Nakamura H."/>
            <person name="Ohtoshi R."/>
            <person name="Moran D.A.P."/>
            <person name="Shinohara A."/>
            <person name="Yoshida Y."/>
            <person name="Fujiwara M."/>
            <person name="Mori M."/>
            <person name="Tomita M."/>
            <person name="Arakawa K."/>
        </authorList>
    </citation>
    <scope>NUCLEOTIDE SEQUENCE [LARGE SCALE GENOMIC DNA]</scope>
</reference>
<accession>A0A4Y2FWB8</accession>
<protein>
    <submittedName>
        <fullName evidence="1">Uncharacterized protein</fullName>
    </submittedName>
</protein>
<gene>
    <name evidence="1" type="ORF">AVEN_208089_1</name>
</gene>
<proteinExistence type="predicted"/>